<dbReference type="AlphaFoldDB" id="A0A9P4V571"/>
<dbReference type="Proteomes" id="UP000799444">
    <property type="component" value="Unassembled WGS sequence"/>
</dbReference>
<organism evidence="2 3">
    <name type="scientific">Polyplosphaeria fusca</name>
    <dbReference type="NCBI Taxonomy" id="682080"/>
    <lineage>
        <taxon>Eukaryota</taxon>
        <taxon>Fungi</taxon>
        <taxon>Dikarya</taxon>
        <taxon>Ascomycota</taxon>
        <taxon>Pezizomycotina</taxon>
        <taxon>Dothideomycetes</taxon>
        <taxon>Pleosporomycetidae</taxon>
        <taxon>Pleosporales</taxon>
        <taxon>Tetraplosphaeriaceae</taxon>
        <taxon>Polyplosphaeria</taxon>
    </lineage>
</organism>
<accession>A0A9P4V571</accession>
<comment type="caution">
    <text evidence="2">The sequence shown here is derived from an EMBL/GenBank/DDBJ whole genome shotgun (WGS) entry which is preliminary data.</text>
</comment>
<feature type="region of interest" description="Disordered" evidence="1">
    <location>
        <begin position="1"/>
        <end position="31"/>
    </location>
</feature>
<sequence length="99" mass="11320">MPHCISQSRFLQSRPQSTSRLTENFSSTSSPTAIHWHQDADETTHSTVASQLLRQDELNPQSRDSGGFSMTRSEIRYRRCTLKIATVKQHFCHAETIVE</sequence>
<protein>
    <submittedName>
        <fullName evidence="2">Uncharacterized protein</fullName>
    </submittedName>
</protein>
<evidence type="ECO:0000313" key="3">
    <source>
        <dbReference type="Proteomes" id="UP000799444"/>
    </source>
</evidence>
<dbReference type="EMBL" id="ML996100">
    <property type="protein sequence ID" value="KAF2740322.1"/>
    <property type="molecule type" value="Genomic_DNA"/>
</dbReference>
<gene>
    <name evidence="2" type="ORF">EJ04DRAFT_196545</name>
</gene>
<evidence type="ECO:0000313" key="2">
    <source>
        <dbReference type="EMBL" id="KAF2740322.1"/>
    </source>
</evidence>
<reference evidence="2" key="1">
    <citation type="journal article" date="2020" name="Stud. Mycol.">
        <title>101 Dothideomycetes genomes: a test case for predicting lifestyles and emergence of pathogens.</title>
        <authorList>
            <person name="Haridas S."/>
            <person name="Albert R."/>
            <person name="Binder M."/>
            <person name="Bloem J."/>
            <person name="Labutti K."/>
            <person name="Salamov A."/>
            <person name="Andreopoulos B."/>
            <person name="Baker S."/>
            <person name="Barry K."/>
            <person name="Bills G."/>
            <person name="Bluhm B."/>
            <person name="Cannon C."/>
            <person name="Castanera R."/>
            <person name="Culley D."/>
            <person name="Daum C."/>
            <person name="Ezra D."/>
            <person name="Gonzalez J."/>
            <person name="Henrissat B."/>
            <person name="Kuo A."/>
            <person name="Liang C."/>
            <person name="Lipzen A."/>
            <person name="Lutzoni F."/>
            <person name="Magnuson J."/>
            <person name="Mondo S."/>
            <person name="Nolan M."/>
            <person name="Ohm R."/>
            <person name="Pangilinan J."/>
            <person name="Park H.-J."/>
            <person name="Ramirez L."/>
            <person name="Alfaro M."/>
            <person name="Sun H."/>
            <person name="Tritt A."/>
            <person name="Yoshinaga Y."/>
            <person name="Zwiers L.-H."/>
            <person name="Turgeon B."/>
            <person name="Goodwin S."/>
            <person name="Spatafora J."/>
            <person name="Crous P."/>
            <person name="Grigoriev I."/>
        </authorList>
    </citation>
    <scope>NUCLEOTIDE SEQUENCE</scope>
    <source>
        <strain evidence="2">CBS 125425</strain>
    </source>
</reference>
<evidence type="ECO:0000256" key="1">
    <source>
        <dbReference type="SAM" id="MobiDB-lite"/>
    </source>
</evidence>
<name>A0A9P4V571_9PLEO</name>
<keyword evidence="3" id="KW-1185">Reference proteome</keyword>
<proteinExistence type="predicted"/>